<dbReference type="EMBL" id="KB202954">
    <property type="protein sequence ID" value="ESO86933.1"/>
    <property type="molecule type" value="Genomic_DNA"/>
</dbReference>
<keyword evidence="3" id="KW-0963">Cytoplasm</keyword>
<keyword evidence="8 9" id="KW-0472">Membrane</keyword>
<comment type="subcellular location">
    <subcellularLocation>
        <location evidence="2">Cytoplasm</location>
    </subcellularLocation>
    <subcellularLocation>
        <location evidence="1">Golgi apparatus membrane</location>
        <topology evidence="1">Single-pass type II membrane protein</topology>
    </subcellularLocation>
</comment>
<dbReference type="AlphaFoldDB" id="V3Z7X7"/>
<evidence type="ECO:0000256" key="7">
    <source>
        <dbReference type="ARBA" id="ARBA00023034"/>
    </source>
</evidence>
<reference evidence="10 11" key="1">
    <citation type="journal article" date="2013" name="Nature">
        <title>Insights into bilaterian evolution from three spiralian genomes.</title>
        <authorList>
            <person name="Simakov O."/>
            <person name="Marletaz F."/>
            <person name="Cho S.J."/>
            <person name="Edsinger-Gonzales E."/>
            <person name="Havlak P."/>
            <person name="Hellsten U."/>
            <person name="Kuo D.H."/>
            <person name="Larsson T."/>
            <person name="Lv J."/>
            <person name="Arendt D."/>
            <person name="Savage R."/>
            <person name="Osoegawa K."/>
            <person name="de Jong P."/>
            <person name="Grimwood J."/>
            <person name="Chapman J.A."/>
            <person name="Shapiro H."/>
            <person name="Aerts A."/>
            <person name="Otillar R.P."/>
            <person name="Terry A.Y."/>
            <person name="Boore J.L."/>
            <person name="Grigoriev I.V."/>
            <person name="Lindberg D.R."/>
            <person name="Seaver E.C."/>
            <person name="Weisblat D.A."/>
            <person name="Putnam N.H."/>
            <person name="Rokhsar D.S."/>
        </authorList>
    </citation>
    <scope>NUCLEOTIDE SEQUENCE [LARGE SCALE GENOMIC DNA]</scope>
</reference>
<evidence type="ECO:0000256" key="5">
    <source>
        <dbReference type="ARBA" id="ARBA00022968"/>
    </source>
</evidence>
<proteinExistence type="predicted"/>
<keyword evidence="6 9" id="KW-1133">Transmembrane helix</keyword>
<feature type="transmembrane region" description="Helical" evidence="9">
    <location>
        <begin position="61"/>
        <end position="78"/>
    </location>
</feature>
<dbReference type="GeneID" id="20249761"/>
<gene>
    <name evidence="10" type="ORF">LOTGIDRAFT_235133</name>
</gene>
<evidence type="ECO:0000313" key="11">
    <source>
        <dbReference type="Proteomes" id="UP000030746"/>
    </source>
</evidence>
<dbReference type="InterPro" id="IPR038757">
    <property type="entry name" value="BRAP"/>
</dbReference>
<keyword evidence="5" id="KW-0735">Signal-anchor</keyword>
<dbReference type="OrthoDB" id="10036464at2759"/>
<evidence type="ECO:0000256" key="3">
    <source>
        <dbReference type="ARBA" id="ARBA00022490"/>
    </source>
</evidence>
<dbReference type="OMA" id="NPFFQVE"/>
<dbReference type="PANTHER" id="PTHR35259">
    <property type="entry name" value="BOMBESIN RECEPTOR-ACTIVATED PROTEIN C6ORF89"/>
    <property type="match status" value="1"/>
</dbReference>
<evidence type="ECO:0000256" key="1">
    <source>
        <dbReference type="ARBA" id="ARBA00004323"/>
    </source>
</evidence>
<dbReference type="RefSeq" id="XP_009062330.1">
    <property type="nucleotide sequence ID" value="XM_009064082.1"/>
</dbReference>
<dbReference type="CTD" id="20249761"/>
<dbReference type="KEGG" id="lgi:LOTGIDRAFT_235133"/>
<evidence type="ECO:0000256" key="6">
    <source>
        <dbReference type="ARBA" id="ARBA00022989"/>
    </source>
</evidence>
<dbReference type="HOGENOM" id="CLU_783657_0_0_1"/>
<dbReference type="GO" id="GO:0000139">
    <property type="term" value="C:Golgi membrane"/>
    <property type="evidence" value="ECO:0007669"/>
    <property type="project" value="UniProtKB-SubCell"/>
</dbReference>
<sequence length="384" mass="44524">MNSSYSDKISKLNDDVEELRKLGREMQLSDEEIKQCAVRSLDEDLELQILWHKIKENCQKFITFIYPYLILIGNFVKTRVRKIDTRLQRIVFAVLISVGLLALTWIYYAIYQDQGPLGKLLTPIYSPYDHCVMRLVRLMMLPLHSLFNIGMYHNMPCVMENPYYIEPVPENCWNCKLINRTKVPTFANKTLPRVMLTRPLIFLNYSTDITTIANITDLIQDNYETLNHPSIILQSTVSWLKRPTDLLKVDNLEQTILSEKQFHLDWVSRRILTSQILRKIFPRPKFLNKKSEVLISRRLLIDGPGATAILLNNLMEGANMIYIVHTGNRTLELRGKPGCENTCIKFQTVVETGSMVYLPTIWDIHVLENGDELSIASVAYVDVR</sequence>
<evidence type="ECO:0000313" key="10">
    <source>
        <dbReference type="EMBL" id="ESO86933.1"/>
    </source>
</evidence>
<evidence type="ECO:0000256" key="4">
    <source>
        <dbReference type="ARBA" id="ARBA00022692"/>
    </source>
</evidence>
<protein>
    <submittedName>
        <fullName evidence="10">Uncharacterized protein</fullName>
    </submittedName>
</protein>
<evidence type="ECO:0000256" key="9">
    <source>
        <dbReference type="SAM" id="Phobius"/>
    </source>
</evidence>
<dbReference type="PANTHER" id="PTHR35259:SF1">
    <property type="entry name" value="BOMBESIN RECEPTOR-ACTIVATED PROTEIN C6ORF89"/>
    <property type="match status" value="1"/>
</dbReference>
<keyword evidence="4 9" id="KW-0812">Transmembrane</keyword>
<keyword evidence="11" id="KW-1185">Reference proteome</keyword>
<keyword evidence="7" id="KW-0333">Golgi apparatus</keyword>
<evidence type="ECO:0000256" key="8">
    <source>
        <dbReference type="ARBA" id="ARBA00023136"/>
    </source>
</evidence>
<organism evidence="10 11">
    <name type="scientific">Lottia gigantea</name>
    <name type="common">Giant owl limpet</name>
    <dbReference type="NCBI Taxonomy" id="225164"/>
    <lineage>
        <taxon>Eukaryota</taxon>
        <taxon>Metazoa</taxon>
        <taxon>Spiralia</taxon>
        <taxon>Lophotrochozoa</taxon>
        <taxon>Mollusca</taxon>
        <taxon>Gastropoda</taxon>
        <taxon>Patellogastropoda</taxon>
        <taxon>Lottioidea</taxon>
        <taxon>Lottiidae</taxon>
        <taxon>Lottia</taxon>
    </lineage>
</organism>
<name>V3Z7X7_LOTGI</name>
<dbReference type="Proteomes" id="UP000030746">
    <property type="component" value="Unassembled WGS sequence"/>
</dbReference>
<feature type="transmembrane region" description="Helical" evidence="9">
    <location>
        <begin position="90"/>
        <end position="110"/>
    </location>
</feature>
<evidence type="ECO:0000256" key="2">
    <source>
        <dbReference type="ARBA" id="ARBA00004496"/>
    </source>
</evidence>
<accession>V3Z7X7</accession>